<evidence type="ECO:0000313" key="10">
    <source>
        <dbReference type="EMBL" id="EMS46971.1"/>
    </source>
</evidence>
<sequence length="356" mass="40004">MALWRLGVRCTEMDSRRGRLLSGVMVTSMAEWPNKCTGETLGSSVVIVASLLGGADWYRCFGGSELGGRSPLSGVEGSEPQFFVGALIRGLSHPRAPCPLSHAMGLYEDGKKIAVKMLYPMPGLDDEQFEKEYHNPASLHHKNIVQLVGYCHETRREYLPYNGKMVLAEMTQRALCFEFMQNGSLDSCISGMMHGALLVLEDESNGHDWHTRYSIIKGICHGLKYLHVELKPPIFHLDLKPANILLDENMVPKIADFGLSRLLGEEQTQITNSSLGTRGYLPPEYIERNVISNKFYIFSLGVVIIKLMTGPTGYSKCAEMSSQEFIEQVQRNWRDRLLATSVYASEPYYEENEDIH</sequence>
<evidence type="ECO:0000256" key="6">
    <source>
        <dbReference type="ARBA" id="ARBA00022840"/>
    </source>
</evidence>
<dbReference type="AlphaFoldDB" id="M7YJF2"/>
<evidence type="ECO:0000256" key="2">
    <source>
        <dbReference type="ARBA" id="ARBA00022527"/>
    </source>
</evidence>
<dbReference type="Pfam" id="PF00069">
    <property type="entry name" value="Pkinase"/>
    <property type="match status" value="1"/>
</dbReference>
<keyword evidence="2" id="KW-0723">Serine/threonine-protein kinase</keyword>
<dbReference type="OMA" id="CINADRK"/>
<dbReference type="PROSITE" id="PS50011">
    <property type="entry name" value="PROTEIN_KINASE_DOM"/>
    <property type="match status" value="1"/>
</dbReference>
<protein>
    <recommendedName>
        <fullName evidence="1">non-specific serine/threonine protein kinase</fullName>
        <ecNumber evidence="1">2.7.11.1</ecNumber>
    </recommendedName>
</protein>
<dbReference type="SMART" id="SM00220">
    <property type="entry name" value="S_TKc"/>
    <property type="match status" value="1"/>
</dbReference>
<keyword evidence="5 10" id="KW-0418">Kinase</keyword>
<evidence type="ECO:0000256" key="7">
    <source>
        <dbReference type="ARBA" id="ARBA00047899"/>
    </source>
</evidence>
<evidence type="ECO:0000256" key="5">
    <source>
        <dbReference type="ARBA" id="ARBA00022777"/>
    </source>
</evidence>
<evidence type="ECO:0000256" key="1">
    <source>
        <dbReference type="ARBA" id="ARBA00012513"/>
    </source>
</evidence>
<dbReference type="EC" id="2.7.11.1" evidence="1"/>
<keyword evidence="4" id="KW-0547">Nucleotide-binding</keyword>
<keyword evidence="3" id="KW-0808">Transferase</keyword>
<dbReference type="EMBL" id="KD267471">
    <property type="protein sequence ID" value="EMS46971.1"/>
    <property type="molecule type" value="Genomic_DNA"/>
</dbReference>
<dbReference type="Gene3D" id="1.10.510.10">
    <property type="entry name" value="Transferase(Phosphotransferase) domain 1"/>
    <property type="match status" value="1"/>
</dbReference>
<evidence type="ECO:0000256" key="8">
    <source>
        <dbReference type="ARBA" id="ARBA00048679"/>
    </source>
</evidence>
<organism evidence="10">
    <name type="scientific">Triticum urartu</name>
    <name type="common">Red wild einkorn</name>
    <name type="synonym">Crithodium urartu</name>
    <dbReference type="NCBI Taxonomy" id="4572"/>
    <lineage>
        <taxon>Eukaryota</taxon>
        <taxon>Viridiplantae</taxon>
        <taxon>Streptophyta</taxon>
        <taxon>Embryophyta</taxon>
        <taxon>Tracheophyta</taxon>
        <taxon>Spermatophyta</taxon>
        <taxon>Magnoliopsida</taxon>
        <taxon>Liliopsida</taxon>
        <taxon>Poales</taxon>
        <taxon>Poaceae</taxon>
        <taxon>BOP clade</taxon>
        <taxon>Pooideae</taxon>
        <taxon>Triticodae</taxon>
        <taxon>Triticeae</taxon>
        <taxon>Triticinae</taxon>
        <taxon>Triticum</taxon>
    </lineage>
</organism>
<keyword evidence="10" id="KW-0675">Receptor</keyword>
<dbReference type="GO" id="GO:0005524">
    <property type="term" value="F:ATP binding"/>
    <property type="evidence" value="ECO:0007669"/>
    <property type="project" value="UniProtKB-KW"/>
</dbReference>
<evidence type="ECO:0000256" key="3">
    <source>
        <dbReference type="ARBA" id="ARBA00022679"/>
    </source>
</evidence>
<dbReference type="PROSITE" id="PS00108">
    <property type="entry name" value="PROTEIN_KINASE_ST"/>
    <property type="match status" value="1"/>
</dbReference>
<comment type="catalytic activity">
    <reaction evidence="8">
        <text>L-seryl-[protein] + ATP = O-phospho-L-seryl-[protein] + ADP + H(+)</text>
        <dbReference type="Rhea" id="RHEA:17989"/>
        <dbReference type="Rhea" id="RHEA-COMP:9863"/>
        <dbReference type="Rhea" id="RHEA-COMP:11604"/>
        <dbReference type="ChEBI" id="CHEBI:15378"/>
        <dbReference type="ChEBI" id="CHEBI:29999"/>
        <dbReference type="ChEBI" id="CHEBI:30616"/>
        <dbReference type="ChEBI" id="CHEBI:83421"/>
        <dbReference type="ChEBI" id="CHEBI:456216"/>
        <dbReference type="EC" id="2.7.11.1"/>
    </reaction>
</comment>
<dbReference type="PANTHER" id="PTHR45707">
    <property type="entry name" value="C2 CALCIUM/LIPID-BINDING PLANT PHOSPHORIBOSYLTRANSFERASE FAMILY PROTEIN"/>
    <property type="match status" value="1"/>
</dbReference>
<dbReference type="STRING" id="4572.M7YJF2"/>
<name>M7YJF2_TRIUA</name>
<dbReference type="PANTHER" id="PTHR45707:SF76">
    <property type="entry name" value="PROTEIN KINASE DOMAIN-CONTAINING PROTEIN"/>
    <property type="match status" value="1"/>
</dbReference>
<accession>M7YJF2</accession>
<keyword evidence="6" id="KW-0067">ATP-binding</keyword>
<dbReference type="InterPro" id="IPR011009">
    <property type="entry name" value="Kinase-like_dom_sf"/>
</dbReference>
<dbReference type="FunFam" id="1.10.510.10:FF:001023">
    <property type="entry name" value="Os07g0541700 protein"/>
    <property type="match status" value="1"/>
</dbReference>
<dbReference type="SUPFAM" id="SSF56112">
    <property type="entry name" value="Protein kinase-like (PK-like)"/>
    <property type="match status" value="1"/>
</dbReference>
<reference evidence="10" key="1">
    <citation type="journal article" date="2013" name="Nature">
        <title>Draft genome of the wheat A-genome progenitor Triticum urartu.</title>
        <authorList>
            <person name="Ling H.Q."/>
            <person name="Zhao S."/>
            <person name="Liu D."/>
            <person name="Wang J."/>
            <person name="Sun H."/>
            <person name="Zhang C."/>
            <person name="Fan H."/>
            <person name="Li D."/>
            <person name="Dong L."/>
            <person name="Tao Y."/>
            <person name="Gao C."/>
            <person name="Wu H."/>
            <person name="Li Y."/>
            <person name="Cui Y."/>
            <person name="Guo X."/>
            <person name="Zheng S."/>
            <person name="Wang B."/>
            <person name="Yu K."/>
            <person name="Liang Q."/>
            <person name="Yang W."/>
            <person name="Lou X."/>
            <person name="Chen J."/>
            <person name="Feng M."/>
            <person name="Jian J."/>
            <person name="Zhang X."/>
            <person name="Luo G."/>
            <person name="Jiang Y."/>
            <person name="Liu J."/>
            <person name="Wang Z."/>
            <person name="Sha Y."/>
            <person name="Zhang B."/>
            <person name="Wu H."/>
            <person name="Tang D."/>
            <person name="Shen Q."/>
            <person name="Xue P."/>
            <person name="Zou S."/>
            <person name="Wang X."/>
            <person name="Liu X."/>
            <person name="Wang F."/>
            <person name="Yang Y."/>
            <person name="An X."/>
            <person name="Dong Z."/>
            <person name="Zhang K."/>
            <person name="Zhang X."/>
            <person name="Luo M.C."/>
            <person name="Dvorak J."/>
            <person name="Tong Y."/>
            <person name="Wang J."/>
            <person name="Yang H."/>
            <person name="Li Z."/>
            <person name="Wang D."/>
            <person name="Zhang A."/>
            <person name="Wang J."/>
        </authorList>
    </citation>
    <scope>NUCLEOTIDE SEQUENCE</scope>
</reference>
<evidence type="ECO:0000256" key="4">
    <source>
        <dbReference type="ARBA" id="ARBA00022741"/>
    </source>
</evidence>
<dbReference type="GO" id="GO:0004674">
    <property type="term" value="F:protein serine/threonine kinase activity"/>
    <property type="evidence" value="ECO:0007669"/>
    <property type="project" value="UniProtKB-KW"/>
</dbReference>
<dbReference type="InterPro" id="IPR008271">
    <property type="entry name" value="Ser/Thr_kinase_AS"/>
</dbReference>
<comment type="catalytic activity">
    <reaction evidence="7">
        <text>L-threonyl-[protein] + ATP = O-phospho-L-threonyl-[protein] + ADP + H(+)</text>
        <dbReference type="Rhea" id="RHEA:46608"/>
        <dbReference type="Rhea" id="RHEA-COMP:11060"/>
        <dbReference type="Rhea" id="RHEA-COMP:11605"/>
        <dbReference type="ChEBI" id="CHEBI:15378"/>
        <dbReference type="ChEBI" id="CHEBI:30013"/>
        <dbReference type="ChEBI" id="CHEBI:30616"/>
        <dbReference type="ChEBI" id="CHEBI:61977"/>
        <dbReference type="ChEBI" id="CHEBI:456216"/>
        <dbReference type="EC" id="2.7.11.1"/>
    </reaction>
</comment>
<proteinExistence type="predicted"/>
<feature type="domain" description="Protein kinase" evidence="9">
    <location>
        <begin position="61"/>
        <end position="356"/>
    </location>
</feature>
<evidence type="ECO:0000259" key="9">
    <source>
        <dbReference type="PROSITE" id="PS50011"/>
    </source>
</evidence>
<gene>
    <name evidence="10" type="ORF">TRIUR3_03497</name>
</gene>
<dbReference type="InterPro" id="IPR000719">
    <property type="entry name" value="Prot_kinase_dom"/>
</dbReference>